<sequence>MDIKKIVRGQLIGASPYVPGKPIEELERELGISNIDKLASNENPYGTPEAAKKAMADCFDKIHLYPDGESFNFKSVISKTHGVEYKRVFTGNGSDELLQIIMNAFLEPGDNVVSSQYTFMRYGQMVRIAHGEYRQAPMKDGMRYDLEAIAKLADSRTKMIVIANPNNPTGTIVYDREIRALLDKISDDVILILDEAYAGFVESREYPDAIKLQMEYPNKPIVLLRSFSKIFGLAGVRVGYGIAHPDIVRYIDVVRGPFNINMLAQAAGAACMLEAGEHAKKSKTLCSEEKKYLYENYSKLGVKYFESEANFILIKIADEFDGKIVVDELLKAGIIVRPMKSWGLTDNYMRVTIGTAEQNRRFIKELARLLSKDSRTKAANGK</sequence>
<dbReference type="InterPro" id="IPR015424">
    <property type="entry name" value="PyrdxlP-dep_Trfase"/>
</dbReference>
<evidence type="ECO:0000256" key="11">
    <source>
        <dbReference type="HAMAP-Rule" id="MF_01023"/>
    </source>
</evidence>
<evidence type="ECO:0000256" key="8">
    <source>
        <dbReference type="ARBA" id="ARBA00022898"/>
    </source>
</evidence>
<dbReference type="Pfam" id="PF00155">
    <property type="entry name" value="Aminotran_1_2"/>
    <property type="match status" value="1"/>
</dbReference>
<keyword evidence="5 11" id="KW-0032">Aminotransferase</keyword>
<comment type="cofactor">
    <cofactor evidence="1 11">
        <name>pyridoxal 5'-phosphate</name>
        <dbReference type="ChEBI" id="CHEBI:597326"/>
    </cofactor>
</comment>
<evidence type="ECO:0000256" key="4">
    <source>
        <dbReference type="ARBA" id="ARBA00011738"/>
    </source>
</evidence>
<dbReference type="CDD" id="cd00609">
    <property type="entry name" value="AAT_like"/>
    <property type="match status" value="1"/>
</dbReference>
<evidence type="ECO:0000256" key="5">
    <source>
        <dbReference type="ARBA" id="ARBA00022576"/>
    </source>
</evidence>
<feature type="modified residue" description="N6-(pyridoxal phosphate)lysine" evidence="11">
    <location>
        <position position="229"/>
    </location>
</feature>
<dbReference type="PANTHER" id="PTHR43643:SF6">
    <property type="entry name" value="HISTIDINOL-PHOSPHATE AMINOTRANSFERASE"/>
    <property type="match status" value="1"/>
</dbReference>
<reference evidence="13 14" key="1">
    <citation type="journal article" date="2016" name="Nat. Commun.">
        <title>Thousands of microbial genomes shed light on interconnected biogeochemical processes in an aquifer system.</title>
        <authorList>
            <person name="Anantharaman K."/>
            <person name="Brown C.T."/>
            <person name="Hug L.A."/>
            <person name="Sharon I."/>
            <person name="Castelle C.J."/>
            <person name="Probst A.J."/>
            <person name="Thomas B.C."/>
            <person name="Singh A."/>
            <person name="Wilkins M.J."/>
            <person name="Karaoz U."/>
            <person name="Brodie E.L."/>
            <person name="Williams K.H."/>
            <person name="Hubbard S.S."/>
            <person name="Banfield J.F."/>
        </authorList>
    </citation>
    <scope>NUCLEOTIDE SEQUENCE [LARGE SCALE GENOMIC DNA]</scope>
</reference>
<accession>A0A1F7WE44</accession>
<dbReference type="GO" id="GO:0030170">
    <property type="term" value="F:pyridoxal phosphate binding"/>
    <property type="evidence" value="ECO:0007669"/>
    <property type="project" value="InterPro"/>
</dbReference>
<evidence type="ECO:0000313" key="14">
    <source>
        <dbReference type="Proteomes" id="UP000178735"/>
    </source>
</evidence>
<proteinExistence type="inferred from homology"/>
<dbReference type="InterPro" id="IPR015421">
    <property type="entry name" value="PyrdxlP-dep_Trfase_major"/>
</dbReference>
<protein>
    <recommendedName>
        <fullName evidence="11">Histidinol-phosphate aminotransferase</fullName>
        <ecNumber evidence="11">2.6.1.9</ecNumber>
    </recommendedName>
    <alternativeName>
        <fullName evidence="11">Imidazole acetol-phosphate transaminase</fullName>
    </alternativeName>
</protein>
<feature type="domain" description="Aminotransferase class I/classII large" evidence="12">
    <location>
        <begin position="37"/>
        <end position="365"/>
    </location>
</feature>
<name>A0A1F7WE44_9BACT</name>
<dbReference type="Gene3D" id="3.40.640.10">
    <property type="entry name" value="Type I PLP-dependent aspartate aminotransferase-like (Major domain)"/>
    <property type="match status" value="1"/>
</dbReference>
<evidence type="ECO:0000256" key="2">
    <source>
        <dbReference type="ARBA" id="ARBA00005011"/>
    </source>
</evidence>
<comment type="similarity">
    <text evidence="3 11">Belongs to the class-II pyridoxal-phosphate-dependent aminotransferase family. Histidinol-phosphate aminotransferase subfamily.</text>
</comment>
<dbReference type="AlphaFoldDB" id="A0A1F7WE44"/>
<dbReference type="PANTHER" id="PTHR43643">
    <property type="entry name" value="HISTIDINOL-PHOSPHATE AMINOTRANSFERASE 2"/>
    <property type="match status" value="1"/>
</dbReference>
<evidence type="ECO:0000256" key="6">
    <source>
        <dbReference type="ARBA" id="ARBA00022605"/>
    </source>
</evidence>
<organism evidence="13 14">
    <name type="scientific">Candidatus Wallbacteria bacterium GWC2_49_35</name>
    <dbReference type="NCBI Taxonomy" id="1817813"/>
    <lineage>
        <taxon>Bacteria</taxon>
        <taxon>Candidatus Walliibacteriota</taxon>
    </lineage>
</organism>
<keyword evidence="8 11" id="KW-0663">Pyridoxal phosphate</keyword>
<dbReference type="STRING" id="1817813.A2008_11700"/>
<evidence type="ECO:0000256" key="1">
    <source>
        <dbReference type="ARBA" id="ARBA00001933"/>
    </source>
</evidence>
<dbReference type="HAMAP" id="MF_01023">
    <property type="entry name" value="HisC_aminotrans_2"/>
    <property type="match status" value="1"/>
</dbReference>
<evidence type="ECO:0000313" key="13">
    <source>
        <dbReference type="EMBL" id="OGM01086.1"/>
    </source>
</evidence>
<keyword evidence="7 11" id="KW-0808">Transferase</keyword>
<dbReference type="UniPathway" id="UPA00031">
    <property type="reaction ID" value="UER00012"/>
</dbReference>
<dbReference type="InterPro" id="IPR004839">
    <property type="entry name" value="Aminotransferase_I/II_large"/>
</dbReference>
<keyword evidence="9 11" id="KW-0368">Histidine biosynthesis</keyword>
<comment type="subunit">
    <text evidence="4 11">Homodimer.</text>
</comment>
<comment type="catalytic activity">
    <reaction evidence="10 11">
        <text>L-histidinol phosphate + 2-oxoglutarate = 3-(imidazol-4-yl)-2-oxopropyl phosphate + L-glutamate</text>
        <dbReference type="Rhea" id="RHEA:23744"/>
        <dbReference type="ChEBI" id="CHEBI:16810"/>
        <dbReference type="ChEBI" id="CHEBI:29985"/>
        <dbReference type="ChEBI" id="CHEBI:57766"/>
        <dbReference type="ChEBI" id="CHEBI:57980"/>
        <dbReference type="EC" id="2.6.1.9"/>
    </reaction>
</comment>
<dbReference type="SUPFAM" id="SSF53383">
    <property type="entry name" value="PLP-dependent transferases"/>
    <property type="match status" value="1"/>
</dbReference>
<dbReference type="Proteomes" id="UP000178735">
    <property type="component" value="Unassembled WGS sequence"/>
</dbReference>
<evidence type="ECO:0000256" key="10">
    <source>
        <dbReference type="ARBA" id="ARBA00047481"/>
    </source>
</evidence>
<dbReference type="NCBIfam" id="TIGR01141">
    <property type="entry name" value="hisC"/>
    <property type="match status" value="1"/>
</dbReference>
<comment type="caution">
    <text evidence="13">The sequence shown here is derived from an EMBL/GenBank/DDBJ whole genome shotgun (WGS) entry which is preliminary data.</text>
</comment>
<dbReference type="EC" id="2.6.1.9" evidence="11"/>
<dbReference type="InterPro" id="IPR050106">
    <property type="entry name" value="HistidinolP_aminotransfase"/>
</dbReference>
<evidence type="ECO:0000256" key="3">
    <source>
        <dbReference type="ARBA" id="ARBA00007970"/>
    </source>
</evidence>
<dbReference type="GO" id="GO:0000105">
    <property type="term" value="P:L-histidine biosynthetic process"/>
    <property type="evidence" value="ECO:0007669"/>
    <property type="project" value="UniProtKB-UniRule"/>
</dbReference>
<dbReference type="Gene3D" id="3.90.1150.10">
    <property type="entry name" value="Aspartate Aminotransferase, domain 1"/>
    <property type="match status" value="1"/>
</dbReference>
<comment type="pathway">
    <text evidence="2 11">Amino-acid biosynthesis; L-histidine biosynthesis; L-histidine from 5-phospho-alpha-D-ribose 1-diphosphate: step 7/9.</text>
</comment>
<dbReference type="InterPro" id="IPR005861">
    <property type="entry name" value="HisP_aminotrans"/>
</dbReference>
<evidence type="ECO:0000259" key="12">
    <source>
        <dbReference type="Pfam" id="PF00155"/>
    </source>
</evidence>
<dbReference type="InterPro" id="IPR015422">
    <property type="entry name" value="PyrdxlP-dep_Trfase_small"/>
</dbReference>
<evidence type="ECO:0000256" key="9">
    <source>
        <dbReference type="ARBA" id="ARBA00023102"/>
    </source>
</evidence>
<evidence type="ECO:0000256" key="7">
    <source>
        <dbReference type="ARBA" id="ARBA00022679"/>
    </source>
</evidence>
<keyword evidence="6 11" id="KW-0028">Amino-acid biosynthesis</keyword>
<gene>
    <name evidence="11" type="primary">hisC</name>
    <name evidence="13" type="ORF">A2008_11700</name>
</gene>
<dbReference type="EMBL" id="MGFH01000243">
    <property type="protein sequence ID" value="OGM01086.1"/>
    <property type="molecule type" value="Genomic_DNA"/>
</dbReference>
<dbReference type="GO" id="GO:0004400">
    <property type="term" value="F:histidinol-phosphate transaminase activity"/>
    <property type="evidence" value="ECO:0007669"/>
    <property type="project" value="UniProtKB-UniRule"/>
</dbReference>